<dbReference type="SUPFAM" id="SSF48371">
    <property type="entry name" value="ARM repeat"/>
    <property type="match status" value="1"/>
</dbReference>
<reference evidence="1" key="1">
    <citation type="submission" date="2024-06" db="EMBL/GenBank/DDBJ databases">
        <title>Draft genome sequence of Microbacterium sp. strain A8/3-1, isolated from Oxytropis tragacanthoides Fisch. ex DC. Root nodules in the Altai region of Russia.</title>
        <authorList>
            <person name="Sazanova A."/>
            <person name="Guro P."/>
            <person name="Kuznetsova I."/>
            <person name="Belimov A."/>
            <person name="Safronova V."/>
        </authorList>
    </citation>
    <scope>NUCLEOTIDE SEQUENCE</scope>
    <source>
        <strain evidence="1">A8/3-1</strain>
    </source>
</reference>
<proteinExistence type="predicted"/>
<organism evidence="1">
    <name type="scientific">Microbacterium sp. A8/3-1</name>
    <dbReference type="NCBI Taxonomy" id="3160749"/>
    <lineage>
        <taxon>Bacteria</taxon>
        <taxon>Bacillati</taxon>
        <taxon>Actinomycetota</taxon>
        <taxon>Actinomycetes</taxon>
        <taxon>Micrococcales</taxon>
        <taxon>Microbacteriaceae</taxon>
        <taxon>Microbacterium</taxon>
    </lineage>
</organism>
<gene>
    <name evidence="1" type="ORF">ABS642_13665</name>
</gene>
<name>A0AAU7VT57_9MICO</name>
<dbReference type="EMBL" id="CP158357">
    <property type="protein sequence ID" value="XBX76959.1"/>
    <property type="molecule type" value="Genomic_DNA"/>
</dbReference>
<dbReference type="InterPro" id="IPR016024">
    <property type="entry name" value="ARM-type_fold"/>
</dbReference>
<sequence>MTDTNIETDAARRLDTALQAESASTRLQAALTAGTHPRPEYIRVVIAQCRIEPDFSVRDMLTWALTRHDREATVDLLLPELGSATPQARSQALHSLSKIRDPRAWPAITTSLLTDDDAEVARAAWRTAAGLAPDEEKGRLAEVLATQFARGDHDLQRSLSRAFAMLGAPATAAVEKASTYPGPEVRIHAIATAHVMENPDDGFEAAVAEAQRVVALRAAPRIEE</sequence>
<dbReference type="RefSeq" id="WP_350350529.1">
    <property type="nucleotide sequence ID" value="NZ_CP158357.1"/>
</dbReference>
<dbReference type="Pfam" id="PF13646">
    <property type="entry name" value="HEAT_2"/>
    <property type="match status" value="1"/>
</dbReference>
<protein>
    <submittedName>
        <fullName evidence="1">HEAT repeat domain-containing protein</fullName>
    </submittedName>
</protein>
<dbReference type="Gene3D" id="1.25.10.10">
    <property type="entry name" value="Leucine-rich Repeat Variant"/>
    <property type="match status" value="1"/>
</dbReference>
<evidence type="ECO:0000313" key="1">
    <source>
        <dbReference type="EMBL" id="XBX76959.1"/>
    </source>
</evidence>
<dbReference type="InterPro" id="IPR011989">
    <property type="entry name" value="ARM-like"/>
</dbReference>
<accession>A0AAU7VT57</accession>
<dbReference type="AlphaFoldDB" id="A0AAU7VT57"/>